<name>W3XMF5_PESFW</name>
<evidence type="ECO:0000256" key="1">
    <source>
        <dbReference type="SAM" id="MobiDB-lite"/>
    </source>
</evidence>
<evidence type="ECO:0000313" key="4">
    <source>
        <dbReference type="Proteomes" id="UP000030651"/>
    </source>
</evidence>
<dbReference type="InParanoid" id="W3XMF5"/>
<dbReference type="eggNOG" id="ENOG502SXHQ">
    <property type="taxonomic scope" value="Eukaryota"/>
</dbReference>
<keyword evidence="4" id="KW-1185">Reference proteome</keyword>
<dbReference type="Proteomes" id="UP000030651">
    <property type="component" value="Unassembled WGS sequence"/>
</dbReference>
<dbReference type="KEGG" id="pfy:PFICI_00500"/>
<dbReference type="STRING" id="1229662.W3XMF5"/>
<protein>
    <submittedName>
        <fullName evidence="3">Uncharacterized protein</fullName>
    </submittedName>
</protein>
<evidence type="ECO:0000313" key="3">
    <source>
        <dbReference type="EMBL" id="ETS86672.1"/>
    </source>
</evidence>
<keyword evidence="2" id="KW-0812">Transmembrane</keyword>
<accession>W3XMF5</accession>
<dbReference type="EMBL" id="KI912109">
    <property type="protein sequence ID" value="ETS86672.1"/>
    <property type="molecule type" value="Genomic_DNA"/>
</dbReference>
<dbReference type="OMA" id="NSTCAPC"/>
<gene>
    <name evidence="3" type="ORF">PFICI_00500</name>
</gene>
<reference evidence="4" key="1">
    <citation type="journal article" date="2015" name="BMC Genomics">
        <title>Genomic and transcriptomic analysis of the endophytic fungus Pestalotiopsis fici reveals its lifestyle and high potential for synthesis of natural products.</title>
        <authorList>
            <person name="Wang X."/>
            <person name="Zhang X."/>
            <person name="Liu L."/>
            <person name="Xiang M."/>
            <person name="Wang W."/>
            <person name="Sun X."/>
            <person name="Che Y."/>
            <person name="Guo L."/>
            <person name="Liu G."/>
            <person name="Guo L."/>
            <person name="Wang C."/>
            <person name="Yin W.B."/>
            <person name="Stadler M."/>
            <person name="Zhang X."/>
            <person name="Liu X."/>
        </authorList>
    </citation>
    <scope>NUCLEOTIDE SEQUENCE [LARGE SCALE GENOMIC DNA]</scope>
    <source>
        <strain evidence="4">W106-1 / CGMCC3.15140</strain>
    </source>
</reference>
<dbReference type="OrthoDB" id="5358884at2759"/>
<dbReference type="AlphaFoldDB" id="W3XMF5"/>
<proteinExistence type="predicted"/>
<feature type="region of interest" description="Disordered" evidence="1">
    <location>
        <begin position="1"/>
        <end position="50"/>
    </location>
</feature>
<keyword evidence="2" id="KW-0472">Membrane</keyword>
<dbReference type="GeneID" id="19265513"/>
<dbReference type="HOGENOM" id="CLU_1094713_0_0_1"/>
<keyword evidence="2" id="KW-1133">Transmembrane helix</keyword>
<feature type="transmembrane region" description="Helical" evidence="2">
    <location>
        <begin position="67"/>
        <end position="92"/>
    </location>
</feature>
<dbReference type="Gene3D" id="3.50.4.10">
    <property type="entry name" value="Hepatocyte Growth Factor"/>
    <property type="match status" value="1"/>
</dbReference>
<organism evidence="3 4">
    <name type="scientific">Pestalotiopsis fici (strain W106-1 / CGMCC3.15140)</name>
    <dbReference type="NCBI Taxonomy" id="1229662"/>
    <lineage>
        <taxon>Eukaryota</taxon>
        <taxon>Fungi</taxon>
        <taxon>Dikarya</taxon>
        <taxon>Ascomycota</taxon>
        <taxon>Pezizomycotina</taxon>
        <taxon>Sordariomycetes</taxon>
        <taxon>Xylariomycetidae</taxon>
        <taxon>Amphisphaeriales</taxon>
        <taxon>Sporocadaceae</taxon>
        <taxon>Pestalotiopsis</taxon>
    </lineage>
</organism>
<evidence type="ECO:0000256" key="2">
    <source>
        <dbReference type="SAM" id="Phobius"/>
    </source>
</evidence>
<sequence>MSSEPYSVHSGKEVTRSPEPPQAYHEGLEVSPQQHYQQPRYDGNYALPGAPAPKPERTIFGMRRATFFLSVALLVVIIGAAVGGGVGGSLAAKNNSTCAPCSSGSNTVSVTTVTATAASTPTGTSSSVLSVPTGVVALDCPSLTNQDQVISLASQSWTFKPTCGTNYIGADITAIIVYSFRDCLQGCAAMNYFSGNATCAAVTFNANQTLEIPKDYGNCWLKTGSGQVDVGSSNYIISATLTSST</sequence>
<dbReference type="RefSeq" id="XP_007827272.1">
    <property type="nucleotide sequence ID" value="XM_007829081.1"/>
</dbReference>